<dbReference type="SMART" id="SM00847">
    <property type="entry name" value="HA2"/>
    <property type="match status" value="1"/>
</dbReference>
<dbReference type="Gene3D" id="3.40.50.300">
    <property type="entry name" value="P-loop containing nucleotide triphosphate hydrolases"/>
    <property type="match status" value="2"/>
</dbReference>
<comment type="caution">
    <text evidence="10">The sequence shown here is derived from an EMBL/GenBank/DDBJ whole genome shotgun (WGS) entry which is preliminary data.</text>
</comment>
<organism evidence="10 11">
    <name type="scientific">Albugo candida</name>
    <dbReference type="NCBI Taxonomy" id="65357"/>
    <lineage>
        <taxon>Eukaryota</taxon>
        <taxon>Sar</taxon>
        <taxon>Stramenopiles</taxon>
        <taxon>Oomycota</taxon>
        <taxon>Peronosporomycetes</taxon>
        <taxon>Albuginales</taxon>
        <taxon>Albuginaceae</taxon>
        <taxon>Albugo</taxon>
    </lineage>
</organism>
<dbReference type="SUPFAM" id="SSF52540">
    <property type="entry name" value="P-loop containing nucleoside triphosphate hydrolases"/>
    <property type="match status" value="1"/>
</dbReference>
<dbReference type="CDD" id="cd17917">
    <property type="entry name" value="DEXHc_RHA-like"/>
    <property type="match status" value="1"/>
</dbReference>
<dbReference type="Pfam" id="PF04408">
    <property type="entry name" value="WHD_HA2"/>
    <property type="match status" value="1"/>
</dbReference>
<dbReference type="PROSITE" id="PS51192">
    <property type="entry name" value="HELICASE_ATP_BIND_1"/>
    <property type="match status" value="1"/>
</dbReference>
<name>A0A024GKQ0_9STRA</name>
<dbReference type="CDD" id="cd18791">
    <property type="entry name" value="SF2_C_RHA"/>
    <property type="match status" value="1"/>
</dbReference>
<dbReference type="GO" id="GO:0003723">
    <property type="term" value="F:RNA binding"/>
    <property type="evidence" value="ECO:0007669"/>
    <property type="project" value="TreeGrafter"/>
</dbReference>
<keyword evidence="4" id="KW-0378">Hydrolase</keyword>
<comment type="similarity">
    <text evidence="1">Belongs to the DEAD box helicase family. DEAH subfamily.</text>
</comment>
<evidence type="ECO:0000256" key="2">
    <source>
        <dbReference type="ARBA" id="ARBA00012552"/>
    </source>
</evidence>
<keyword evidence="6" id="KW-0067">ATP-binding</keyword>
<dbReference type="GO" id="GO:0003724">
    <property type="term" value="F:RNA helicase activity"/>
    <property type="evidence" value="ECO:0007669"/>
    <property type="project" value="UniProtKB-EC"/>
</dbReference>
<dbReference type="InterPro" id="IPR027417">
    <property type="entry name" value="P-loop_NTPase"/>
</dbReference>
<evidence type="ECO:0000259" key="9">
    <source>
        <dbReference type="PROSITE" id="PS51194"/>
    </source>
</evidence>
<dbReference type="Pfam" id="PF00270">
    <property type="entry name" value="DEAD"/>
    <property type="match status" value="1"/>
</dbReference>
<dbReference type="Pfam" id="PF00271">
    <property type="entry name" value="Helicase_C"/>
    <property type="match status" value="1"/>
</dbReference>
<dbReference type="AlphaFoldDB" id="A0A024GKQ0"/>
<accession>A0A024GKQ0</accession>
<comment type="catalytic activity">
    <reaction evidence="7">
        <text>ATP + H2O = ADP + phosphate + H(+)</text>
        <dbReference type="Rhea" id="RHEA:13065"/>
        <dbReference type="ChEBI" id="CHEBI:15377"/>
        <dbReference type="ChEBI" id="CHEBI:15378"/>
        <dbReference type="ChEBI" id="CHEBI:30616"/>
        <dbReference type="ChEBI" id="CHEBI:43474"/>
        <dbReference type="ChEBI" id="CHEBI:456216"/>
        <dbReference type="EC" id="3.6.4.13"/>
    </reaction>
</comment>
<dbReference type="GO" id="GO:0071013">
    <property type="term" value="C:catalytic step 2 spliceosome"/>
    <property type="evidence" value="ECO:0007669"/>
    <property type="project" value="TreeGrafter"/>
</dbReference>
<dbReference type="PANTHER" id="PTHR18934">
    <property type="entry name" value="ATP-DEPENDENT RNA HELICASE"/>
    <property type="match status" value="1"/>
</dbReference>
<dbReference type="STRING" id="65357.A0A024GKQ0"/>
<dbReference type="InterPro" id="IPR048333">
    <property type="entry name" value="HA2_WH"/>
</dbReference>
<reference evidence="10 11" key="1">
    <citation type="submission" date="2012-05" db="EMBL/GenBank/DDBJ databases">
        <title>Recombination and specialization in a pathogen metapopulation.</title>
        <authorList>
            <person name="Gardiner A."/>
            <person name="Kemen E."/>
            <person name="Schultz-Larsen T."/>
            <person name="MacLean D."/>
            <person name="Van Oosterhout C."/>
            <person name="Jones J.D.G."/>
        </authorList>
    </citation>
    <scope>NUCLEOTIDE SEQUENCE [LARGE SCALE GENOMIC DNA]</scope>
    <source>
        <strain evidence="10 11">Ac Nc2</strain>
    </source>
</reference>
<dbReference type="Gene3D" id="1.20.120.1080">
    <property type="match status" value="1"/>
</dbReference>
<dbReference type="Pfam" id="PF21010">
    <property type="entry name" value="HA2_C"/>
    <property type="match status" value="1"/>
</dbReference>
<gene>
    <name evidence="10" type="ORF">BN9_083500</name>
</gene>
<keyword evidence="3" id="KW-0547">Nucleotide-binding</keyword>
<dbReference type="InterPro" id="IPR001650">
    <property type="entry name" value="Helicase_C-like"/>
</dbReference>
<dbReference type="FunFam" id="1.10.10.2130:FF:000001">
    <property type="entry name" value="Pre-mRNA-splicing factor ATP-dependent RNA helicase"/>
    <property type="match status" value="1"/>
</dbReference>
<dbReference type="PROSITE" id="PS51194">
    <property type="entry name" value="HELICASE_CTER"/>
    <property type="match status" value="1"/>
</dbReference>
<evidence type="ECO:0000256" key="1">
    <source>
        <dbReference type="ARBA" id="ARBA00008792"/>
    </source>
</evidence>
<evidence type="ECO:0000313" key="10">
    <source>
        <dbReference type="EMBL" id="CCI47343.1"/>
    </source>
</evidence>
<dbReference type="FunFam" id="3.40.50.300:FF:000578">
    <property type="entry name" value="probable ATP-dependent RNA helicase DHX35"/>
    <property type="match status" value="1"/>
</dbReference>
<dbReference type="Proteomes" id="UP000053237">
    <property type="component" value="Unassembled WGS sequence"/>
</dbReference>
<evidence type="ECO:0000256" key="6">
    <source>
        <dbReference type="ARBA" id="ARBA00022840"/>
    </source>
</evidence>
<protein>
    <recommendedName>
        <fullName evidence="2">RNA helicase</fullName>
        <ecNumber evidence="2">3.6.4.13</ecNumber>
    </recommendedName>
</protein>
<feature type="domain" description="Helicase ATP-binding" evidence="8">
    <location>
        <begin position="44"/>
        <end position="224"/>
    </location>
</feature>
<dbReference type="GO" id="GO:0005524">
    <property type="term" value="F:ATP binding"/>
    <property type="evidence" value="ECO:0007669"/>
    <property type="project" value="UniProtKB-KW"/>
</dbReference>
<dbReference type="EC" id="3.6.4.13" evidence="2"/>
<evidence type="ECO:0000259" key="8">
    <source>
        <dbReference type="PROSITE" id="PS51192"/>
    </source>
</evidence>
<dbReference type="SMART" id="SM00490">
    <property type="entry name" value="HELICc"/>
    <property type="match status" value="1"/>
</dbReference>
<evidence type="ECO:0000256" key="3">
    <source>
        <dbReference type="ARBA" id="ARBA00022741"/>
    </source>
</evidence>
<dbReference type="PANTHER" id="PTHR18934:SF83">
    <property type="entry name" value="PRE-MRNA-SPLICING FACTOR ATP-DEPENDENT RNA HELICASE DHX16"/>
    <property type="match status" value="1"/>
</dbReference>
<dbReference type="GO" id="GO:0016787">
    <property type="term" value="F:hydrolase activity"/>
    <property type="evidence" value="ECO:0007669"/>
    <property type="project" value="UniProtKB-KW"/>
</dbReference>
<keyword evidence="11" id="KW-1185">Reference proteome</keyword>
<dbReference type="InterPro" id="IPR011545">
    <property type="entry name" value="DEAD/DEAH_box_helicase_dom"/>
</dbReference>
<feature type="domain" description="Helicase C-terminal" evidence="9">
    <location>
        <begin position="271"/>
        <end position="449"/>
    </location>
</feature>
<dbReference type="InParanoid" id="A0A024GKQ0"/>
<dbReference type="InterPro" id="IPR011709">
    <property type="entry name" value="DEAD-box_helicase_OB_fold"/>
</dbReference>
<evidence type="ECO:0000313" key="11">
    <source>
        <dbReference type="Proteomes" id="UP000053237"/>
    </source>
</evidence>
<keyword evidence="5" id="KW-0347">Helicase</keyword>
<dbReference type="FunFam" id="3.40.50.300:FF:000145">
    <property type="entry name" value="probable ATP-dependent RNA helicase DHX40"/>
    <property type="match status" value="1"/>
</dbReference>
<dbReference type="OrthoDB" id="10253254at2759"/>
<dbReference type="InterPro" id="IPR007502">
    <property type="entry name" value="Helicase-assoc_dom"/>
</dbReference>
<dbReference type="Pfam" id="PF07717">
    <property type="entry name" value="OB_NTP_bind"/>
    <property type="match status" value="1"/>
</dbReference>
<dbReference type="SMART" id="SM00487">
    <property type="entry name" value="DEXDc"/>
    <property type="match status" value="1"/>
</dbReference>
<evidence type="ECO:0000256" key="5">
    <source>
        <dbReference type="ARBA" id="ARBA00022806"/>
    </source>
</evidence>
<dbReference type="InterPro" id="IPR014001">
    <property type="entry name" value="Helicase_ATP-bd"/>
</dbReference>
<evidence type="ECO:0000256" key="4">
    <source>
        <dbReference type="ARBA" id="ARBA00022801"/>
    </source>
</evidence>
<dbReference type="EMBL" id="CAIX01000166">
    <property type="protein sequence ID" value="CCI47343.1"/>
    <property type="molecule type" value="Genomic_DNA"/>
</dbReference>
<sequence>MPQRIRFPETQRCSNWADEKNDSVQLSLDKIARLPAHQHREELIKALSHNRVVICVGETGSGKTTQIPQFVYDNISAQEDTLNEGWMVGITQPRRVATIAVAQRVSDEIKLQSDQQKGSEDKNYHSLVGYTIRFDDHTDKYTKIKFMTDGVLVRESLKDPLLSKYKVIVLDEAHERSIHTDLLFGLIKTILEKRDDLRVIITSATLDYAKFSRFFAKDSDQQSPKVVESLMKSDCPVIKIPGRMYAVDIFHSKQMQIVGKHGPISTYVRSAVETALQVHNSEPPGHILVFLTGQREIEDACRQIRKLHKEQRSQDDPLDLEVFPLYGALSGSQQRRIFRMVSEEAVRKIIVATNVAETSLTIDGIRYVIDSGFTKQKVYNPARQIEALVVVPISKVAAQQRAGRAGRTAPGKCFRLYSKESYDQMMSETIPEIQRTNLANTMLYLKLLGIQDVLKFHYVDPPDQDSILDALMQLNTLGAISSDGKATRIGRIMSEFPLEPKMSRCVVEAIRFDCDEEMMAIVSMLSTEQIFVSNDRRQMKRKRTEENDDNYDDFTEEREERAKKLLQRDLLDLHGDHLTFCRILIAYERAPNRRAWCEMLGLHSGGLRMALSIYSQLREIRRSMDLSPEFQNWYRKYRAKNDHTSLSSRIRKSLCAGYHSQLGVQCRNQNIYKVVSSGVQEGPDGASASSEILLAHLHPLSIYTLDSIASSAPTTCLYHQIIHTSKNFLQHVVSVETSWINEYTKPTLTKEQLYALCGLKAPSFERFGVSGALVQPGIVDEGYATQRRDDAIAKARERFLARKQS</sequence>
<proteinExistence type="inferred from homology"/>
<evidence type="ECO:0000256" key="7">
    <source>
        <dbReference type="ARBA" id="ARBA00047984"/>
    </source>
</evidence>